<evidence type="ECO:0000313" key="2">
    <source>
        <dbReference type="EMBL" id="EOK16339.1"/>
    </source>
</evidence>
<reference evidence="2 3" key="1">
    <citation type="submission" date="2013-02" db="EMBL/GenBank/DDBJ databases">
        <title>The Genome Sequence of Enterococcus faecalis ATCC_6055.</title>
        <authorList>
            <consortium name="The Broad Institute Genome Sequencing Platform"/>
            <consortium name="The Broad Institute Genome Sequencing Center for Infectious Disease"/>
            <person name="Earl A.M."/>
            <person name="Gilmore M.S."/>
            <person name="Lebreton F."/>
            <person name="Walker B."/>
            <person name="Young S.K."/>
            <person name="Zeng Q."/>
            <person name="Gargeya S."/>
            <person name="Fitzgerald M."/>
            <person name="Haas B."/>
            <person name="Abouelleil A."/>
            <person name="Alvarado L."/>
            <person name="Arachchi H.M."/>
            <person name="Berlin A.M."/>
            <person name="Chapman S.B."/>
            <person name="Dewar J."/>
            <person name="Goldberg J."/>
            <person name="Griggs A."/>
            <person name="Gujja S."/>
            <person name="Hansen M."/>
            <person name="Howarth C."/>
            <person name="Imamovic A."/>
            <person name="Larimer J."/>
            <person name="McCowan C."/>
            <person name="Murphy C."/>
            <person name="Neiman D."/>
            <person name="Pearson M."/>
            <person name="Priest M."/>
            <person name="Roberts A."/>
            <person name="Saif S."/>
            <person name="Shea T."/>
            <person name="Sisk P."/>
            <person name="Sykes S."/>
            <person name="Wortman J."/>
            <person name="Nusbaum C."/>
            <person name="Birren B."/>
        </authorList>
    </citation>
    <scope>NUCLEOTIDE SEQUENCE [LARGE SCALE GENOMIC DNA]</scope>
    <source>
        <strain evidence="2 3">ATCC 6055</strain>
    </source>
</reference>
<gene>
    <name evidence="2" type="ORF">WOU_00241</name>
</gene>
<feature type="region of interest" description="Disordered" evidence="1">
    <location>
        <begin position="1"/>
        <end position="23"/>
    </location>
</feature>
<evidence type="ECO:0000256" key="1">
    <source>
        <dbReference type="SAM" id="MobiDB-lite"/>
    </source>
</evidence>
<organism evidence="2 3">
    <name type="scientific">Enterococcus faecalis ATCC 6055</name>
    <dbReference type="NCBI Taxonomy" id="1169311"/>
    <lineage>
        <taxon>Bacteria</taxon>
        <taxon>Bacillati</taxon>
        <taxon>Bacillota</taxon>
        <taxon>Bacilli</taxon>
        <taxon>Lactobacillales</taxon>
        <taxon>Enterococcaceae</taxon>
        <taxon>Enterococcus</taxon>
    </lineage>
</organism>
<protein>
    <submittedName>
        <fullName evidence="2">Uncharacterized protein</fullName>
    </submittedName>
</protein>
<sequence>MPKENIQDKYHESLKERNITDPYKELAERLNGVKQS</sequence>
<evidence type="ECO:0000313" key="3">
    <source>
        <dbReference type="Proteomes" id="UP000013638"/>
    </source>
</evidence>
<accession>R3L6C9</accession>
<comment type="caution">
    <text evidence="2">The sequence shown here is derived from an EMBL/GenBank/DDBJ whole genome shotgun (WGS) entry which is preliminary data.</text>
</comment>
<dbReference type="EMBL" id="ASDZ01000003">
    <property type="protein sequence ID" value="EOK16339.1"/>
    <property type="molecule type" value="Genomic_DNA"/>
</dbReference>
<name>R3L6C9_ENTFL</name>
<dbReference type="HOGENOM" id="CLU_209016_1_0_9"/>
<dbReference type="AlphaFoldDB" id="R3L6C9"/>
<proteinExistence type="predicted"/>
<dbReference type="Proteomes" id="UP000013638">
    <property type="component" value="Unassembled WGS sequence"/>
</dbReference>